<evidence type="ECO:0000256" key="1">
    <source>
        <dbReference type="SAM" id="Phobius"/>
    </source>
</evidence>
<name>A0AAV4H2T4_9GAST</name>
<dbReference type="Proteomes" id="UP000762676">
    <property type="component" value="Unassembled WGS sequence"/>
</dbReference>
<dbReference type="PANTHER" id="PTHR47595:SF1">
    <property type="entry name" value="MYB_SANT-LIKE DNA-BINDING DOMAIN-CONTAINING PROTEIN"/>
    <property type="match status" value="1"/>
</dbReference>
<evidence type="ECO:0000313" key="4">
    <source>
        <dbReference type="Proteomes" id="UP000762676"/>
    </source>
</evidence>
<organism evidence="3 4">
    <name type="scientific">Elysia marginata</name>
    <dbReference type="NCBI Taxonomy" id="1093978"/>
    <lineage>
        <taxon>Eukaryota</taxon>
        <taxon>Metazoa</taxon>
        <taxon>Spiralia</taxon>
        <taxon>Lophotrochozoa</taxon>
        <taxon>Mollusca</taxon>
        <taxon>Gastropoda</taxon>
        <taxon>Heterobranchia</taxon>
        <taxon>Euthyneura</taxon>
        <taxon>Panpulmonata</taxon>
        <taxon>Sacoglossa</taxon>
        <taxon>Placobranchoidea</taxon>
        <taxon>Plakobranchidae</taxon>
        <taxon>Elysia</taxon>
    </lineage>
</organism>
<keyword evidence="1" id="KW-1133">Transmembrane helix</keyword>
<keyword evidence="1" id="KW-0812">Transmembrane</keyword>
<protein>
    <recommendedName>
        <fullName evidence="2">Myb/SANT-like DNA-binding domain-containing protein</fullName>
    </recommendedName>
</protein>
<dbReference type="InterPro" id="IPR044822">
    <property type="entry name" value="Myb_DNA-bind_4"/>
</dbReference>
<keyword evidence="4" id="KW-1185">Reference proteome</keyword>
<accession>A0AAV4H2T4</accession>
<comment type="caution">
    <text evidence="3">The sequence shown here is derived from an EMBL/GenBank/DDBJ whole genome shotgun (WGS) entry which is preliminary data.</text>
</comment>
<proteinExistence type="predicted"/>
<dbReference type="Pfam" id="PF13837">
    <property type="entry name" value="Myb_DNA-bind_4"/>
    <property type="match status" value="1"/>
</dbReference>
<evidence type="ECO:0000313" key="3">
    <source>
        <dbReference type="EMBL" id="GFR92517.1"/>
    </source>
</evidence>
<evidence type="ECO:0000259" key="2">
    <source>
        <dbReference type="Pfam" id="PF13837"/>
    </source>
</evidence>
<sequence length="189" mass="21478">MSLHQHCYTSEQCDKKWRSLTHRYKTIKDSQKQTGNGRRRWDFFDIMDDIMANSAVIQPLAIVSADNGIELSRSCTPVVDQPDVATENDHPEAPEFNDDVEVTTPAKKSPKALFNRYINVNGLIVSLICIMILYLPGFPRGPGIPGILEKYLNFSFHKKVLEKCLHFVVGPGKVLEFIDGLKSIYFVNY</sequence>
<gene>
    <name evidence="3" type="ORF">ElyMa_002620400</name>
</gene>
<dbReference type="PANTHER" id="PTHR47595">
    <property type="entry name" value="HEAT SHOCK 70 KDA PROTEIN 14"/>
    <property type="match status" value="1"/>
</dbReference>
<feature type="transmembrane region" description="Helical" evidence="1">
    <location>
        <begin position="117"/>
        <end position="135"/>
    </location>
</feature>
<feature type="domain" description="Myb/SANT-like DNA-binding" evidence="2">
    <location>
        <begin position="8"/>
        <end position="50"/>
    </location>
</feature>
<reference evidence="3 4" key="1">
    <citation type="journal article" date="2021" name="Elife">
        <title>Chloroplast acquisition without the gene transfer in kleptoplastic sea slugs, Plakobranchus ocellatus.</title>
        <authorList>
            <person name="Maeda T."/>
            <person name="Takahashi S."/>
            <person name="Yoshida T."/>
            <person name="Shimamura S."/>
            <person name="Takaki Y."/>
            <person name="Nagai Y."/>
            <person name="Toyoda A."/>
            <person name="Suzuki Y."/>
            <person name="Arimoto A."/>
            <person name="Ishii H."/>
            <person name="Satoh N."/>
            <person name="Nishiyama T."/>
            <person name="Hasebe M."/>
            <person name="Maruyama T."/>
            <person name="Minagawa J."/>
            <person name="Obokata J."/>
            <person name="Shigenobu S."/>
        </authorList>
    </citation>
    <scope>NUCLEOTIDE SEQUENCE [LARGE SCALE GENOMIC DNA]</scope>
</reference>
<dbReference type="EMBL" id="BMAT01005394">
    <property type="protein sequence ID" value="GFR92517.1"/>
    <property type="molecule type" value="Genomic_DNA"/>
</dbReference>
<dbReference type="AlphaFoldDB" id="A0AAV4H2T4"/>
<keyword evidence="1" id="KW-0472">Membrane</keyword>